<dbReference type="AlphaFoldDB" id="H1SBY1"/>
<keyword evidence="1" id="KW-0812">Transmembrane</keyword>
<dbReference type="Proteomes" id="UP000005808">
    <property type="component" value="Unassembled WGS sequence"/>
</dbReference>
<feature type="transmembrane region" description="Helical" evidence="1">
    <location>
        <begin position="26"/>
        <end position="43"/>
    </location>
</feature>
<gene>
    <name evidence="3" type="ORF">OR16_28514</name>
</gene>
<evidence type="ECO:0000313" key="4">
    <source>
        <dbReference type="Proteomes" id="UP000005808"/>
    </source>
</evidence>
<dbReference type="RefSeq" id="WP_006161331.1">
    <property type="nucleotide sequence ID" value="NZ_AHJE01000077.1"/>
</dbReference>
<accession>H1SBY1</accession>
<feature type="transmembrane region" description="Helical" evidence="1">
    <location>
        <begin position="151"/>
        <end position="168"/>
    </location>
</feature>
<proteinExistence type="predicted"/>
<comment type="caution">
    <text evidence="3">The sequence shown here is derived from an EMBL/GenBank/DDBJ whole genome shotgun (WGS) entry which is preliminary data.</text>
</comment>
<evidence type="ECO:0000256" key="1">
    <source>
        <dbReference type="SAM" id="Phobius"/>
    </source>
</evidence>
<evidence type="ECO:0000313" key="3">
    <source>
        <dbReference type="EMBL" id="EHP39960.1"/>
    </source>
</evidence>
<keyword evidence="1" id="KW-1133">Transmembrane helix</keyword>
<dbReference type="GO" id="GO:0004190">
    <property type="term" value="F:aspartic-type endopeptidase activity"/>
    <property type="evidence" value="ECO:0007669"/>
    <property type="project" value="InterPro"/>
</dbReference>
<dbReference type="GO" id="GO:0016020">
    <property type="term" value="C:membrane"/>
    <property type="evidence" value="ECO:0007669"/>
    <property type="project" value="InterPro"/>
</dbReference>
<sequence length="170" mass="17912">MLAPIAALFCAAIIWTDFAYRKVPNAVLIATIVAISLALAFGPAPEPEPGLGSRLLGFLVGLLVMLPVYALGRMGAGDIKFFAVTGLFTGPMGLVTVWVVGSLLALAHALLVRMQAGAVWAVWRDHFAGLLQRGGGMRVPGAARLTAEERGIPYAAYLAIGLLVWMVLGR</sequence>
<feature type="domain" description="Prepilin type IV endopeptidase peptidase" evidence="2">
    <location>
        <begin position="6"/>
        <end position="109"/>
    </location>
</feature>
<dbReference type="PATRIC" id="fig|1127483.3.peg.5692"/>
<feature type="transmembrane region" description="Helical" evidence="1">
    <location>
        <begin position="92"/>
        <end position="112"/>
    </location>
</feature>
<dbReference type="EMBL" id="AHJE01000077">
    <property type="protein sequence ID" value="EHP39960.1"/>
    <property type="molecule type" value="Genomic_DNA"/>
</dbReference>
<name>H1SBY1_9BURK</name>
<protein>
    <submittedName>
        <fullName evidence="3">Peptidase A24A, prepilin type IV</fullName>
    </submittedName>
</protein>
<organism evidence="3 4">
    <name type="scientific">Cupriavidus basilensis OR16</name>
    <dbReference type="NCBI Taxonomy" id="1127483"/>
    <lineage>
        <taxon>Bacteria</taxon>
        <taxon>Pseudomonadati</taxon>
        <taxon>Pseudomonadota</taxon>
        <taxon>Betaproteobacteria</taxon>
        <taxon>Burkholderiales</taxon>
        <taxon>Burkholderiaceae</taxon>
        <taxon>Cupriavidus</taxon>
    </lineage>
</organism>
<dbReference type="InterPro" id="IPR000045">
    <property type="entry name" value="Prepilin_IV_endopep_pep"/>
</dbReference>
<dbReference type="Gene3D" id="1.20.120.1220">
    <property type="match status" value="1"/>
</dbReference>
<feature type="transmembrane region" description="Helical" evidence="1">
    <location>
        <begin position="55"/>
        <end position="72"/>
    </location>
</feature>
<evidence type="ECO:0000259" key="2">
    <source>
        <dbReference type="Pfam" id="PF01478"/>
    </source>
</evidence>
<keyword evidence="1" id="KW-0472">Membrane</keyword>
<dbReference type="Pfam" id="PF01478">
    <property type="entry name" value="Peptidase_A24"/>
    <property type="match status" value="1"/>
</dbReference>
<reference evidence="3 4" key="1">
    <citation type="journal article" date="2012" name="J. Bacteriol.">
        <title>De Novo Genome Project of Cupriavidus basilensis OR16.</title>
        <authorList>
            <person name="Cserhati M."/>
            <person name="Kriszt B."/>
            <person name="Szoboszlay S."/>
            <person name="Toth A."/>
            <person name="Szabo I."/>
            <person name="Tancsics A."/>
            <person name="Nagy I."/>
            <person name="Horvath B."/>
            <person name="Nagy I."/>
            <person name="Kukolya J."/>
        </authorList>
    </citation>
    <scope>NUCLEOTIDE SEQUENCE [LARGE SCALE GENOMIC DNA]</scope>
    <source>
        <strain evidence="3 4">OR16</strain>
    </source>
</reference>